<evidence type="ECO:0000256" key="5">
    <source>
        <dbReference type="ARBA" id="ARBA00016296"/>
    </source>
</evidence>
<dbReference type="Pfam" id="PF00625">
    <property type="entry name" value="Guanylate_kin"/>
    <property type="match status" value="1"/>
</dbReference>
<evidence type="ECO:0000313" key="15">
    <source>
        <dbReference type="EMBL" id="QAB16284.1"/>
    </source>
</evidence>
<dbReference type="RefSeq" id="WP_128385519.1">
    <property type="nucleotide sequence ID" value="NZ_CP035033.1"/>
</dbReference>
<comment type="similarity">
    <text evidence="3 13">Belongs to the guanylate kinase family.</text>
</comment>
<evidence type="ECO:0000256" key="9">
    <source>
        <dbReference type="ARBA" id="ARBA00022777"/>
    </source>
</evidence>
<dbReference type="GO" id="GO:0005829">
    <property type="term" value="C:cytosol"/>
    <property type="evidence" value="ECO:0007669"/>
    <property type="project" value="TreeGrafter"/>
</dbReference>
<dbReference type="GO" id="GO:0004385">
    <property type="term" value="F:GMP kinase activity"/>
    <property type="evidence" value="ECO:0007669"/>
    <property type="project" value="UniProtKB-UniRule"/>
</dbReference>
<evidence type="ECO:0000256" key="13">
    <source>
        <dbReference type="HAMAP-Rule" id="MF_00328"/>
    </source>
</evidence>
<name>A0A410H5S3_9GAMM</name>
<sequence length="205" mass="23294">MAGTLFIISAPSGAGKTSLVTKLIERDSRIQASISSTTRPIRPGEEDGVNYHFLTTEAFQQKIDDGDFLEHAKVFDNYYGTSRSAVESTLAAEKDVILEIDWQGAQQVRKLIPDAISIFILPPSLKELERRLTGRGTDSQEVIQRRMDDAVSEMQHFDEFDYLVINNNFDIALNELHSIFMATRQRLKRQYAEHANMINELTQQN</sequence>
<comment type="function">
    <text evidence="1 13">Essential for recycling GMP and indirectly, cGMP.</text>
</comment>
<dbReference type="CDD" id="cd00071">
    <property type="entry name" value="GMPK"/>
    <property type="match status" value="1"/>
</dbReference>
<evidence type="ECO:0000256" key="7">
    <source>
        <dbReference type="ARBA" id="ARBA00022679"/>
    </source>
</evidence>
<keyword evidence="7 13" id="KW-0808">Transferase</keyword>
<keyword evidence="9 13" id="KW-0418">Kinase</keyword>
<dbReference type="Gene3D" id="3.40.50.300">
    <property type="entry name" value="P-loop containing nucleotide triphosphate hydrolases"/>
    <property type="match status" value="1"/>
</dbReference>
<dbReference type="InterPro" id="IPR008144">
    <property type="entry name" value="Guanylate_kin-like_dom"/>
</dbReference>
<dbReference type="InterPro" id="IPR027417">
    <property type="entry name" value="P-loop_NTPase"/>
</dbReference>
<dbReference type="SMART" id="SM00072">
    <property type="entry name" value="GuKc"/>
    <property type="match status" value="1"/>
</dbReference>
<evidence type="ECO:0000256" key="1">
    <source>
        <dbReference type="ARBA" id="ARBA00003531"/>
    </source>
</evidence>
<evidence type="ECO:0000256" key="6">
    <source>
        <dbReference type="ARBA" id="ARBA00022490"/>
    </source>
</evidence>
<evidence type="ECO:0000256" key="12">
    <source>
        <dbReference type="ARBA" id="ARBA00048594"/>
    </source>
</evidence>
<evidence type="ECO:0000256" key="4">
    <source>
        <dbReference type="ARBA" id="ARBA00012961"/>
    </source>
</evidence>
<dbReference type="Gene3D" id="3.30.63.10">
    <property type="entry name" value="Guanylate Kinase phosphate binding domain"/>
    <property type="match status" value="1"/>
</dbReference>
<keyword evidence="6 13" id="KW-0963">Cytoplasm</keyword>
<dbReference type="NCBIfam" id="TIGR03263">
    <property type="entry name" value="guanyl_kin"/>
    <property type="match status" value="1"/>
</dbReference>
<gene>
    <name evidence="13" type="primary">gmk</name>
    <name evidence="15" type="ORF">EPV75_11750</name>
</gene>
<dbReference type="SUPFAM" id="SSF52540">
    <property type="entry name" value="P-loop containing nucleoside triphosphate hydrolases"/>
    <property type="match status" value="1"/>
</dbReference>
<dbReference type="EC" id="2.7.4.8" evidence="4 13"/>
<evidence type="ECO:0000256" key="10">
    <source>
        <dbReference type="ARBA" id="ARBA00022840"/>
    </source>
</evidence>
<accession>A0A410H5S3</accession>
<dbReference type="FunFam" id="3.40.50.300:FF:000855">
    <property type="entry name" value="Guanylate kinase"/>
    <property type="match status" value="1"/>
</dbReference>
<dbReference type="EMBL" id="CP035033">
    <property type="protein sequence ID" value="QAB16284.1"/>
    <property type="molecule type" value="Genomic_DNA"/>
</dbReference>
<dbReference type="PANTHER" id="PTHR23117:SF13">
    <property type="entry name" value="GUANYLATE KINASE"/>
    <property type="match status" value="1"/>
</dbReference>
<keyword evidence="16" id="KW-1185">Reference proteome</keyword>
<evidence type="ECO:0000313" key="16">
    <source>
        <dbReference type="Proteomes" id="UP000285478"/>
    </source>
</evidence>
<dbReference type="Proteomes" id="UP000285478">
    <property type="component" value="Chromosome"/>
</dbReference>
<dbReference type="InterPro" id="IPR017665">
    <property type="entry name" value="Guanylate_kinase"/>
</dbReference>
<feature type="domain" description="Guanylate kinase-like" evidence="14">
    <location>
        <begin position="3"/>
        <end position="181"/>
    </location>
</feature>
<evidence type="ECO:0000256" key="8">
    <source>
        <dbReference type="ARBA" id="ARBA00022741"/>
    </source>
</evidence>
<organism evidence="15 16">
    <name type="scientific">Hydrogenovibrio thermophilus</name>
    <dbReference type="NCBI Taxonomy" id="265883"/>
    <lineage>
        <taxon>Bacteria</taxon>
        <taxon>Pseudomonadati</taxon>
        <taxon>Pseudomonadota</taxon>
        <taxon>Gammaproteobacteria</taxon>
        <taxon>Thiotrichales</taxon>
        <taxon>Piscirickettsiaceae</taxon>
        <taxon>Hydrogenovibrio</taxon>
    </lineage>
</organism>
<dbReference type="InterPro" id="IPR020590">
    <property type="entry name" value="Guanylate_kinase_CS"/>
</dbReference>
<evidence type="ECO:0000256" key="3">
    <source>
        <dbReference type="ARBA" id="ARBA00005790"/>
    </source>
</evidence>
<keyword evidence="8 13" id="KW-0547">Nucleotide-binding</keyword>
<evidence type="ECO:0000259" key="14">
    <source>
        <dbReference type="PROSITE" id="PS50052"/>
    </source>
</evidence>
<dbReference type="PANTHER" id="PTHR23117">
    <property type="entry name" value="GUANYLATE KINASE-RELATED"/>
    <property type="match status" value="1"/>
</dbReference>
<reference evidence="15 16" key="1">
    <citation type="journal article" date="2018" name="Environ. Microbiol.">
        <title>Genomes of ubiquitous marine and hypersaline Hydrogenovibrio, Thiomicrorhabdus and Thiomicrospira spp. encode a diversity of mechanisms to sustain chemolithoautotrophy in heterogeneous environments.</title>
        <authorList>
            <person name="Scott K.M."/>
            <person name="Williams J."/>
            <person name="Porter C.M.B."/>
            <person name="Russel S."/>
            <person name="Harmer T.L."/>
            <person name="Paul J.H."/>
            <person name="Antonen K.M."/>
            <person name="Bridges M.K."/>
            <person name="Camper G.J."/>
            <person name="Campla C.K."/>
            <person name="Casella L.G."/>
            <person name="Chase E."/>
            <person name="Conrad J.W."/>
            <person name="Cruz M.C."/>
            <person name="Dunlap D.S."/>
            <person name="Duran L."/>
            <person name="Fahsbender E.M."/>
            <person name="Goldsmith D.B."/>
            <person name="Keeley R.F."/>
            <person name="Kondoff M.R."/>
            <person name="Kussy B.I."/>
            <person name="Lane M.K."/>
            <person name="Lawler S."/>
            <person name="Leigh B.A."/>
            <person name="Lewis C."/>
            <person name="Lostal L.M."/>
            <person name="Marking D."/>
            <person name="Mancera P.A."/>
            <person name="McClenthan E.C."/>
            <person name="McIntyre E.A."/>
            <person name="Mine J.A."/>
            <person name="Modi S."/>
            <person name="Moore B.D."/>
            <person name="Morgan W.A."/>
            <person name="Nelson K.M."/>
            <person name="Nguyen K.N."/>
            <person name="Ogburn N."/>
            <person name="Parrino D.G."/>
            <person name="Pedapudi A.D."/>
            <person name="Pelham R.P."/>
            <person name="Preece A.M."/>
            <person name="Rampersad E.A."/>
            <person name="Richardson J.C."/>
            <person name="Rodgers C.M."/>
            <person name="Schaffer B.L."/>
            <person name="Sheridan N.E."/>
            <person name="Solone M.R."/>
            <person name="Staley Z.R."/>
            <person name="Tabuchi M."/>
            <person name="Waide R.J."/>
            <person name="Wanjugi P.W."/>
            <person name="Young S."/>
            <person name="Clum A."/>
            <person name="Daum C."/>
            <person name="Huntemann M."/>
            <person name="Ivanova N."/>
            <person name="Kyrpides N."/>
            <person name="Mikhailova N."/>
            <person name="Palaniappan K."/>
            <person name="Pillay M."/>
            <person name="Reddy T.B.K."/>
            <person name="Shapiro N."/>
            <person name="Stamatis D."/>
            <person name="Varghese N."/>
            <person name="Woyke T."/>
            <person name="Boden R."/>
            <person name="Freyermuth S.K."/>
            <person name="Kerfeld C.A."/>
        </authorList>
    </citation>
    <scope>NUCLEOTIDE SEQUENCE [LARGE SCALE GENOMIC DNA]</scope>
    <source>
        <strain evidence="15 16">JR-2</strain>
    </source>
</reference>
<evidence type="ECO:0000256" key="2">
    <source>
        <dbReference type="ARBA" id="ARBA00004496"/>
    </source>
</evidence>
<comment type="subcellular location">
    <subcellularLocation>
        <location evidence="2 13">Cytoplasm</location>
    </subcellularLocation>
</comment>
<protein>
    <recommendedName>
        <fullName evidence="5 13">Guanylate kinase</fullName>
        <ecNumber evidence="4 13">2.7.4.8</ecNumber>
    </recommendedName>
    <alternativeName>
        <fullName evidence="11 13">GMP kinase</fullName>
    </alternativeName>
</protein>
<dbReference type="AlphaFoldDB" id="A0A410H5S3"/>
<dbReference type="FunFam" id="3.30.63.10:FF:000002">
    <property type="entry name" value="Guanylate kinase 1"/>
    <property type="match status" value="1"/>
</dbReference>
<proteinExistence type="inferred from homology"/>
<dbReference type="KEGG" id="htr:EPV75_11750"/>
<keyword evidence="10 13" id="KW-0067">ATP-binding</keyword>
<dbReference type="HAMAP" id="MF_00328">
    <property type="entry name" value="Guanylate_kinase"/>
    <property type="match status" value="1"/>
</dbReference>
<comment type="catalytic activity">
    <reaction evidence="12 13">
        <text>GMP + ATP = GDP + ADP</text>
        <dbReference type="Rhea" id="RHEA:20780"/>
        <dbReference type="ChEBI" id="CHEBI:30616"/>
        <dbReference type="ChEBI" id="CHEBI:58115"/>
        <dbReference type="ChEBI" id="CHEBI:58189"/>
        <dbReference type="ChEBI" id="CHEBI:456216"/>
        <dbReference type="EC" id="2.7.4.8"/>
    </reaction>
</comment>
<dbReference type="PROSITE" id="PS00856">
    <property type="entry name" value="GUANYLATE_KINASE_1"/>
    <property type="match status" value="1"/>
</dbReference>
<evidence type="ECO:0000256" key="11">
    <source>
        <dbReference type="ARBA" id="ARBA00030128"/>
    </source>
</evidence>
<dbReference type="PROSITE" id="PS50052">
    <property type="entry name" value="GUANYLATE_KINASE_2"/>
    <property type="match status" value="1"/>
</dbReference>
<feature type="binding site" evidence="13">
    <location>
        <begin position="10"/>
        <end position="17"/>
    </location>
    <ligand>
        <name>ATP</name>
        <dbReference type="ChEBI" id="CHEBI:30616"/>
    </ligand>
</feature>
<dbReference type="GO" id="GO:0005524">
    <property type="term" value="F:ATP binding"/>
    <property type="evidence" value="ECO:0007669"/>
    <property type="project" value="UniProtKB-UniRule"/>
</dbReference>
<dbReference type="InterPro" id="IPR008145">
    <property type="entry name" value="GK/Ca_channel_bsu"/>
</dbReference>